<evidence type="ECO:0000256" key="1">
    <source>
        <dbReference type="SAM" id="MobiDB-lite"/>
    </source>
</evidence>
<dbReference type="PROSITE" id="PS50309">
    <property type="entry name" value="DC"/>
    <property type="match status" value="1"/>
</dbReference>
<dbReference type="PROSITE" id="PS50231">
    <property type="entry name" value="RICIN_B_LECTIN"/>
    <property type="match status" value="2"/>
</dbReference>
<feature type="region of interest" description="Disordered" evidence="1">
    <location>
        <begin position="892"/>
        <end position="917"/>
    </location>
</feature>
<feature type="region of interest" description="Disordered" evidence="1">
    <location>
        <begin position="758"/>
        <end position="778"/>
    </location>
</feature>
<keyword evidence="3" id="KW-1185">Reference proteome</keyword>
<dbReference type="InterPro" id="IPR003533">
    <property type="entry name" value="Doublecortin_dom"/>
</dbReference>
<feature type="region of interest" description="Disordered" evidence="1">
    <location>
        <begin position="38"/>
        <end position="102"/>
    </location>
</feature>
<dbReference type="InterPro" id="IPR036572">
    <property type="entry name" value="Doublecortin_dom_sf"/>
</dbReference>
<dbReference type="RefSeq" id="XP_040601904.1">
    <property type="nucleotide sequence ID" value="XM_040745970.1"/>
</dbReference>
<evidence type="ECO:0000313" key="9">
    <source>
        <dbReference type="RefSeq" id="XP_040601904.1"/>
    </source>
</evidence>
<dbReference type="RefSeq" id="XP_040601900.1">
    <property type="nucleotide sequence ID" value="XM_040745966.1"/>
</dbReference>
<evidence type="ECO:0000313" key="8">
    <source>
        <dbReference type="RefSeq" id="XP_040601903.1"/>
    </source>
</evidence>
<dbReference type="Pfam" id="PF25510">
    <property type="entry name" value="Ubiquitin_DCDC1"/>
    <property type="match status" value="1"/>
</dbReference>
<feature type="compositionally biased region" description="Basic and acidic residues" evidence="1">
    <location>
        <begin position="906"/>
        <end position="917"/>
    </location>
</feature>
<gene>
    <name evidence="4 5 6 7 8 9" type="primary">Dcdc1</name>
</gene>
<dbReference type="RefSeq" id="XP_040601898.1">
    <property type="nucleotide sequence ID" value="XM_040745964.1"/>
</dbReference>
<dbReference type="RefSeq" id="XP_040601899.1">
    <property type="nucleotide sequence ID" value="XM_040745965.1"/>
</dbReference>
<dbReference type="CDD" id="cd17158">
    <property type="entry name" value="DCX3_DCDC5"/>
    <property type="match status" value="1"/>
</dbReference>
<dbReference type="CDD" id="cd17155">
    <property type="entry name" value="DCX_DCDC1"/>
    <property type="match status" value="1"/>
</dbReference>
<dbReference type="CDD" id="cd17159">
    <property type="entry name" value="DCX4_DCDC5"/>
    <property type="match status" value="1"/>
</dbReference>
<dbReference type="SUPFAM" id="SSF89837">
    <property type="entry name" value="Doublecortin (DC)"/>
    <property type="match status" value="5"/>
</dbReference>
<name>A0ABM2XIZ4_MESAU</name>
<sequence length="1744" mass="195950">MPNQAKAVIKTTDGCWQLQFGPNRLLYSAAVSEGSGLQDCSTHQTASDHSKEEPSNSDSCKSKSKNNSCFMSASKRNRPVSAPVGQSRASESSLKPKSPHNCQVGYQRQPRIIRVTAYKNGSGTVFANIAAPTIALLLEACTHRLNLNMAARRVFLADGSEAFKPEDIPHEANVYVSTGEPFLDPFKKIKDHLLLMKKVTWTMRGLMLPTDVKRQKTKPALSKRMKTRVQKTAVRILVFKNGMGQDGHEITVGKETMRKVLDICTMKMNLDSPARYIYDMSGRKVEDISKVPVLEKCLQDSLTPLRGPLWVSKGEGFSPSGAKMYIQGVLGALYPRLKSAKNYYKQLDLVLNEQKAKITAKAILSMTPEEYKKSREDVSMLIDELQTAIKSNRGHLAKLGPQLQAEQEQFSSYVCQHIKSLPANTIIPGGLHLKVFENGKDTGEISVYISRKDLKCDSPGQGDETMQRLLLRIHQRLQGSSSIKSQGLHLSSARIFDEHGQEIKSPLQLKNGQKIWLSYGKTYRSPLSPVLALTFDRVAAFARDGTTAVYKTVKDADAALLFGCDDWTVCEGFPVNIKCTSQQIPDCFRKVALESHFLQNKVDPNIVLYASVSIRKHSFSRKEVNSRNQMVSWPEASMWLITKTGMILNRAITQGCLAIGHPVRVETTQGASLEGYKLLLQKRHEGDESQKWIFGTDGCIYSKAYPQFVLTYLEEFTALGDMSPTGDHINHRAWTISHQEHDRPCVEEGLQKQANSPLLKQLPEPSDTHDEPQGSLEETEQLPVALLRKLGGKHPKAPAQRWAIKHKGIRKPGQWKHSKVENPLWKKLMYMWPVLPSGQLNEAFDWPIEGLLVPNSPPMKRPACKTPEQCAPVRLRILRNGDKKNSRTLVMGPDLSPGWKSQNVNAERKEKSRAANYSETERNQIEFHHLLERCTEILNLPSAARRLFNEKGKEICSVNDLQRDELVYVSCGEHWINPDLSIVQQRKQVFLRNLEFDISKIKTFCSMCKVEALVLEVQSDLVSGGKLAVNKPAVILEEEKQVKGPEGTQMQNVAFTPGNASRDTLDSHARAHLRMEACCRMVKYAWQDPSYNLTDGDNLPKKMEKEPFENVQPQKKHSHFPKHSKLQKLRHQEFEYRNRQIISLAAPQLVLGVQGSKPRSGTEVILMEKKSDDGHQHWTHKEESRTFHLMSNPDLVLAVSMTKAQIEARGYPVIIQKYKPCSNGAANQKWHYMENTRTFIAFHSTALDKEVTAANSSGLCTSSVTKENIDQPGYCYLSPDGKKKMKLCLACGQSMRAEKGLKQLLPSSPFFCVSGSEQKSLARRSFKVINIAKADLSTYEAENTLKYYEERLSSLWMKTRTCTASHSGMVASYQKAVKVIAYKNGDGYRNGKLIVAGTFHELLAECTERLGLTRAASKVYARDGTSIRTLHGLVLWAIGETLSQRDPKEQESSPESVGTEESAAQNAEENSRMKMENRLDCLEGIDKSLLAQILKSPIAIWVSCGEPFLPLNAPQNSKKLKKQNWLKTDQILADLDTMRHKMRQLKGRRVAACQPATMVPTQSPLQPVVVEGGWTEQSQEEMKLMELIRQTEAQLSEGQELQSRRSLIATPPKVTQQQHSLYQAPRVKRVWAYQNGGSPDRGAYAWASTISELLDDCTARLKMSHPAKVLYTSSGELIQSWDNIERDMTVCVSSRHGFMTSKEKKRLVEVKANYARIRRQQGPEATDIVLSPSVKLLSLMQLHN</sequence>
<dbReference type="InterPro" id="IPR057424">
    <property type="entry name" value="Ubiquitin_DCDC1"/>
</dbReference>
<dbReference type="RefSeq" id="XP_040601903.1">
    <property type="nucleotide sequence ID" value="XM_040745969.1"/>
</dbReference>
<dbReference type="InterPro" id="IPR043188">
    <property type="entry name" value="DCDC1"/>
</dbReference>
<feature type="compositionally biased region" description="Polar residues" evidence="1">
    <location>
        <begin position="87"/>
        <end position="102"/>
    </location>
</feature>
<evidence type="ECO:0000313" key="4">
    <source>
        <dbReference type="RefSeq" id="XP_040601898.1"/>
    </source>
</evidence>
<evidence type="ECO:0000313" key="7">
    <source>
        <dbReference type="RefSeq" id="XP_040601902.1"/>
    </source>
</evidence>
<proteinExistence type="predicted"/>
<dbReference type="GeneID" id="101839426"/>
<accession>A0ABM2XIZ4</accession>
<dbReference type="Gene3D" id="2.80.10.50">
    <property type="match status" value="1"/>
</dbReference>
<evidence type="ECO:0000313" key="6">
    <source>
        <dbReference type="RefSeq" id="XP_040601900.1"/>
    </source>
</evidence>
<evidence type="ECO:0000259" key="2">
    <source>
        <dbReference type="PROSITE" id="PS50309"/>
    </source>
</evidence>
<dbReference type="Pfam" id="PF24478">
    <property type="entry name" value="DCX2_DCDC1"/>
    <property type="match status" value="2"/>
</dbReference>
<dbReference type="PANTHER" id="PTHR46302:SF3">
    <property type="entry name" value="DOUBLECORTIN DOMAIN-CONTAINING PROTEIN 1"/>
    <property type="match status" value="1"/>
</dbReference>
<feature type="region of interest" description="Disordered" evidence="1">
    <location>
        <begin position="1444"/>
        <end position="1472"/>
    </location>
</feature>
<dbReference type="RefSeq" id="XP_040601902.1">
    <property type="nucleotide sequence ID" value="XM_040745968.1"/>
</dbReference>
<dbReference type="PANTHER" id="PTHR46302">
    <property type="entry name" value="DOUBLECORTIN DOMAIN-CONTAINING PROTEIN 1"/>
    <property type="match status" value="1"/>
</dbReference>
<dbReference type="Gene3D" id="3.10.20.230">
    <property type="entry name" value="Doublecortin domain"/>
    <property type="match status" value="2"/>
</dbReference>
<protein>
    <submittedName>
        <fullName evidence="4 5">Doublecortin domain-containing protein 1 isoform X1</fullName>
    </submittedName>
</protein>
<dbReference type="CDD" id="cd17157">
    <property type="entry name" value="DCX2_DCDC5"/>
    <property type="match status" value="1"/>
</dbReference>
<dbReference type="Proteomes" id="UP000886700">
    <property type="component" value="Unplaced"/>
</dbReference>
<evidence type="ECO:0000313" key="3">
    <source>
        <dbReference type="Proteomes" id="UP000886700"/>
    </source>
</evidence>
<reference evidence="4 5" key="1">
    <citation type="submission" date="2025-05" db="UniProtKB">
        <authorList>
            <consortium name="RefSeq"/>
        </authorList>
    </citation>
    <scope>IDENTIFICATION</scope>
    <source>
        <tissue evidence="4 5">Liver</tissue>
    </source>
</reference>
<feature type="domain" description="Doublecortin" evidence="2">
    <location>
        <begin position="873"/>
        <end position="978"/>
    </location>
</feature>
<dbReference type="SUPFAM" id="SSF50370">
    <property type="entry name" value="Ricin B-like lectins"/>
    <property type="match status" value="2"/>
</dbReference>
<dbReference type="InterPro" id="IPR056415">
    <property type="entry name" value="DCX2_DCDC1"/>
</dbReference>
<dbReference type="InterPro" id="IPR035992">
    <property type="entry name" value="Ricin_B-like_lectins"/>
</dbReference>
<evidence type="ECO:0000313" key="5">
    <source>
        <dbReference type="RefSeq" id="XP_040601899.1"/>
    </source>
</evidence>
<organism evidence="3 4">
    <name type="scientific">Mesocricetus auratus</name>
    <name type="common">Golden hamster</name>
    <dbReference type="NCBI Taxonomy" id="10036"/>
    <lineage>
        <taxon>Eukaryota</taxon>
        <taxon>Metazoa</taxon>
        <taxon>Chordata</taxon>
        <taxon>Craniata</taxon>
        <taxon>Vertebrata</taxon>
        <taxon>Euteleostomi</taxon>
        <taxon>Mammalia</taxon>
        <taxon>Eutheria</taxon>
        <taxon>Euarchontoglires</taxon>
        <taxon>Glires</taxon>
        <taxon>Rodentia</taxon>
        <taxon>Myomorpha</taxon>
        <taxon>Muroidea</taxon>
        <taxon>Cricetidae</taxon>
        <taxon>Cricetinae</taxon>
        <taxon>Mesocricetus</taxon>
    </lineage>
</organism>